<protein>
    <submittedName>
        <fullName evidence="7">Nitrate ABC transporter ATP-binding protein</fullName>
    </submittedName>
</protein>
<reference evidence="7 8" key="1">
    <citation type="submission" date="2014-03" db="EMBL/GenBank/DDBJ databases">
        <title>Bradyrhizobium valentinum sp. nov., isolated from effective nodules of Lupinus mariae-josephae, a lupine endemic of basic-lime soils in Eastern Spain.</title>
        <authorList>
            <person name="Duran D."/>
            <person name="Rey L."/>
            <person name="Navarro A."/>
            <person name="Busquets A."/>
            <person name="Imperial J."/>
            <person name="Ruiz-Argueso T."/>
        </authorList>
    </citation>
    <scope>NUCLEOTIDE SEQUENCE [LARGE SCALE GENOMIC DNA]</scope>
    <source>
        <strain evidence="7 8">PAC68</strain>
    </source>
</reference>
<organism evidence="7 8">
    <name type="scientific">Bradyrhizobium jicamae</name>
    <dbReference type="NCBI Taxonomy" id="280332"/>
    <lineage>
        <taxon>Bacteria</taxon>
        <taxon>Pseudomonadati</taxon>
        <taxon>Pseudomonadota</taxon>
        <taxon>Alphaproteobacteria</taxon>
        <taxon>Hyphomicrobiales</taxon>
        <taxon>Nitrobacteraceae</taxon>
        <taxon>Bradyrhizobium</taxon>
    </lineage>
</organism>
<dbReference type="InterPro" id="IPR003593">
    <property type="entry name" value="AAA+_ATPase"/>
</dbReference>
<dbReference type="CDD" id="cd03293">
    <property type="entry name" value="ABC_NrtD_SsuB_transporters"/>
    <property type="match status" value="1"/>
</dbReference>
<name>A0A0R3LGX8_9BRAD</name>
<evidence type="ECO:0000256" key="3">
    <source>
        <dbReference type="ARBA" id="ARBA00022741"/>
    </source>
</evidence>
<dbReference type="STRING" id="280332.CQ12_37375"/>
<proteinExistence type="inferred from homology"/>
<dbReference type="Pfam" id="PF00005">
    <property type="entry name" value="ABC_tran"/>
    <property type="match status" value="1"/>
</dbReference>
<dbReference type="RefSeq" id="WP_057837387.1">
    <property type="nucleotide sequence ID" value="NZ_LLXZ01000133.1"/>
</dbReference>
<dbReference type="InterPro" id="IPR050166">
    <property type="entry name" value="ABC_transporter_ATP-bind"/>
</dbReference>
<evidence type="ECO:0000256" key="2">
    <source>
        <dbReference type="ARBA" id="ARBA00022448"/>
    </source>
</evidence>
<keyword evidence="8" id="KW-1185">Reference proteome</keyword>
<evidence type="ECO:0000256" key="5">
    <source>
        <dbReference type="ARBA" id="ARBA00024722"/>
    </source>
</evidence>
<dbReference type="AlphaFoldDB" id="A0A0R3LGX8"/>
<evidence type="ECO:0000256" key="4">
    <source>
        <dbReference type="ARBA" id="ARBA00022840"/>
    </source>
</evidence>
<dbReference type="SMART" id="SM00382">
    <property type="entry name" value="AAA"/>
    <property type="match status" value="1"/>
</dbReference>
<feature type="domain" description="ABC transporter" evidence="6">
    <location>
        <begin position="3"/>
        <end position="232"/>
    </location>
</feature>
<dbReference type="InterPro" id="IPR003439">
    <property type="entry name" value="ABC_transporter-like_ATP-bd"/>
</dbReference>
<dbReference type="EMBL" id="LLXZ01000133">
    <property type="protein sequence ID" value="KRR04288.1"/>
    <property type="molecule type" value="Genomic_DNA"/>
</dbReference>
<comment type="function">
    <text evidence="5">Involved in beta-(1--&gt;2)glucan export. Transmembrane domains (TMD) form a pore in the inner membrane and the ATP-binding domain (NBD) is responsible for energy generation.</text>
</comment>
<gene>
    <name evidence="7" type="ORF">CQ12_37375</name>
</gene>
<accession>A0A0R3LGX8</accession>
<evidence type="ECO:0000259" key="6">
    <source>
        <dbReference type="PROSITE" id="PS50893"/>
    </source>
</evidence>
<dbReference type="Gene3D" id="3.40.50.300">
    <property type="entry name" value="P-loop containing nucleotide triphosphate hydrolases"/>
    <property type="match status" value="1"/>
</dbReference>
<evidence type="ECO:0000313" key="7">
    <source>
        <dbReference type="EMBL" id="KRR04288.1"/>
    </source>
</evidence>
<evidence type="ECO:0000313" key="8">
    <source>
        <dbReference type="Proteomes" id="UP000050863"/>
    </source>
</evidence>
<dbReference type="SUPFAM" id="SSF52540">
    <property type="entry name" value="P-loop containing nucleoside triphosphate hydrolases"/>
    <property type="match status" value="1"/>
</dbReference>
<dbReference type="GO" id="GO:0016887">
    <property type="term" value="F:ATP hydrolysis activity"/>
    <property type="evidence" value="ECO:0007669"/>
    <property type="project" value="InterPro"/>
</dbReference>
<comment type="similarity">
    <text evidence="1">Belongs to the ABC transporter superfamily.</text>
</comment>
<dbReference type="InterPro" id="IPR017871">
    <property type="entry name" value="ABC_transporter-like_CS"/>
</dbReference>
<comment type="caution">
    <text evidence="7">The sequence shown here is derived from an EMBL/GenBank/DDBJ whole genome shotgun (WGS) entry which is preliminary data.</text>
</comment>
<dbReference type="GO" id="GO:0005524">
    <property type="term" value="F:ATP binding"/>
    <property type="evidence" value="ECO:0007669"/>
    <property type="project" value="UniProtKB-KW"/>
</dbReference>
<dbReference type="PROSITE" id="PS50893">
    <property type="entry name" value="ABC_TRANSPORTER_2"/>
    <property type="match status" value="1"/>
</dbReference>
<keyword evidence="4 7" id="KW-0067">ATP-binding</keyword>
<keyword evidence="3" id="KW-0547">Nucleotide-binding</keyword>
<dbReference type="Proteomes" id="UP000050863">
    <property type="component" value="Unassembled WGS sequence"/>
</dbReference>
<dbReference type="OrthoDB" id="9807242at2"/>
<dbReference type="PANTHER" id="PTHR42788">
    <property type="entry name" value="TAURINE IMPORT ATP-BINDING PROTEIN-RELATED"/>
    <property type="match status" value="1"/>
</dbReference>
<keyword evidence="2" id="KW-0813">Transport</keyword>
<sequence>MDLIADHISHRFGALDVLDKVSFTVAAGEVVAIVGPSGCGKSTLLSILGGLLRPSEGRAELRGAPPADSLNPLTFVFQDFALLPWCTVEANVEFPLVHTALSAAQRRAVVDDALRRTGLADFRSAYPKQLSGGMRQRVGIARALAVRPAILLMDEPLSALDSQTRELLMEDFIRLLADGTMGAVYVTHNLEEAVRLADRVVVLSRRPGRVREVVTIPMTRDERGGIDARGQLLTLQNQLWSLIRDEAIDAEREVQHA</sequence>
<evidence type="ECO:0000256" key="1">
    <source>
        <dbReference type="ARBA" id="ARBA00005417"/>
    </source>
</evidence>
<dbReference type="PROSITE" id="PS00211">
    <property type="entry name" value="ABC_TRANSPORTER_1"/>
    <property type="match status" value="1"/>
</dbReference>
<dbReference type="InterPro" id="IPR027417">
    <property type="entry name" value="P-loop_NTPase"/>
</dbReference>
<dbReference type="PANTHER" id="PTHR42788:SF20">
    <property type="entry name" value="ABC TRANSPORTER ATP-BINDING PROTEIN"/>
    <property type="match status" value="1"/>
</dbReference>